<keyword evidence="2" id="KW-1185">Reference proteome</keyword>
<evidence type="ECO:0000313" key="1">
    <source>
        <dbReference type="EMBL" id="QDT39100.1"/>
    </source>
</evidence>
<accession>A0A517R5H2</accession>
<dbReference type="KEGG" id="svp:Pan189_35020"/>
<dbReference type="Proteomes" id="UP000317318">
    <property type="component" value="Chromosome"/>
</dbReference>
<gene>
    <name evidence="1" type="ORF">Pan189_35020</name>
</gene>
<evidence type="ECO:0000313" key="2">
    <source>
        <dbReference type="Proteomes" id="UP000317318"/>
    </source>
</evidence>
<name>A0A517R5H2_9PLAN</name>
<dbReference type="AlphaFoldDB" id="A0A517R5H2"/>
<proteinExistence type="predicted"/>
<sequence length="76" mass="8541">MDFDHLRKIFLPVVICGFTVFLPGVHQANAQTIQLLEAEQTPAEKRLTESFTRTYLAAVGKVETAFANFTCTRACY</sequence>
<dbReference type="EMBL" id="CP036268">
    <property type="protein sequence ID" value="QDT39100.1"/>
    <property type="molecule type" value="Genomic_DNA"/>
</dbReference>
<organism evidence="1 2">
    <name type="scientific">Stratiformator vulcanicus</name>
    <dbReference type="NCBI Taxonomy" id="2527980"/>
    <lineage>
        <taxon>Bacteria</taxon>
        <taxon>Pseudomonadati</taxon>
        <taxon>Planctomycetota</taxon>
        <taxon>Planctomycetia</taxon>
        <taxon>Planctomycetales</taxon>
        <taxon>Planctomycetaceae</taxon>
        <taxon>Stratiformator</taxon>
    </lineage>
</organism>
<reference evidence="1 2" key="1">
    <citation type="submission" date="2019-02" db="EMBL/GenBank/DDBJ databases">
        <title>Deep-cultivation of Planctomycetes and their phenomic and genomic characterization uncovers novel biology.</title>
        <authorList>
            <person name="Wiegand S."/>
            <person name="Jogler M."/>
            <person name="Boedeker C."/>
            <person name="Pinto D."/>
            <person name="Vollmers J."/>
            <person name="Rivas-Marin E."/>
            <person name="Kohn T."/>
            <person name="Peeters S.H."/>
            <person name="Heuer A."/>
            <person name="Rast P."/>
            <person name="Oberbeckmann S."/>
            <person name="Bunk B."/>
            <person name="Jeske O."/>
            <person name="Meyerdierks A."/>
            <person name="Storesund J.E."/>
            <person name="Kallscheuer N."/>
            <person name="Luecker S."/>
            <person name="Lage O.M."/>
            <person name="Pohl T."/>
            <person name="Merkel B.J."/>
            <person name="Hornburger P."/>
            <person name="Mueller R.-W."/>
            <person name="Bruemmer F."/>
            <person name="Labrenz M."/>
            <person name="Spormann A.M."/>
            <person name="Op den Camp H."/>
            <person name="Overmann J."/>
            <person name="Amann R."/>
            <person name="Jetten M.S.M."/>
            <person name="Mascher T."/>
            <person name="Medema M.H."/>
            <person name="Devos D.P."/>
            <person name="Kaster A.-K."/>
            <person name="Ovreas L."/>
            <person name="Rohde M."/>
            <person name="Galperin M.Y."/>
            <person name="Jogler C."/>
        </authorList>
    </citation>
    <scope>NUCLEOTIDE SEQUENCE [LARGE SCALE GENOMIC DNA]</scope>
    <source>
        <strain evidence="1 2">Pan189</strain>
    </source>
</reference>
<protein>
    <submittedName>
        <fullName evidence="1">Uncharacterized protein</fullName>
    </submittedName>
</protein>